<evidence type="ECO:0000313" key="2">
    <source>
        <dbReference type="EMBL" id="GBF51717.1"/>
    </source>
</evidence>
<dbReference type="CDD" id="cd05269">
    <property type="entry name" value="TMR_SDR_a"/>
    <property type="match status" value="1"/>
</dbReference>
<dbReference type="EMBL" id="BFBB01000008">
    <property type="protein sequence ID" value="GBF51717.1"/>
    <property type="molecule type" value="Genomic_DNA"/>
</dbReference>
<dbReference type="Gene3D" id="3.90.25.10">
    <property type="entry name" value="UDP-galactose 4-epimerase, domain 1"/>
    <property type="match status" value="1"/>
</dbReference>
<organism evidence="2 3">
    <name type="scientific">Leptospira ryugenii</name>
    <dbReference type="NCBI Taxonomy" id="1917863"/>
    <lineage>
        <taxon>Bacteria</taxon>
        <taxon>Pseudomonadati</taxon>
        <taxon>Spirochaetota</taxon>
        <taxon>Spirochaetia</taxon>
        <taxon>Leptospirales</taxon>
        <taxon>Leptospiraceae</taxon>
        <taxon>Leptospira</taxon>
    </lineage>
</organism>
<sequence>MKAFVYGAKGSVGSDVVRFLTEKGVEVLGGTREPKEGEKRAGLQWVYADAKNPSKGTEVLKEVEAAFFLSPPGHMNQHEILGPWLEAAKSYGLKKVVLMTAMGIEYAPPETPFRKLELFLESSGIPWNILRPNWFMQNFQTYWIGGILSQNKIFFPGGDAKASFIDTRDIAKTAAALLTSDRQNNQAFTLTGPEALDHNQIAKEISKVTGKNIEYVNISPEEFKKGLVSAGLSPEYSDMLVYIAGVLREGQAALVNDAVKSITGSDAISFAKYASDNQSVWK</sequence>
<gene>
    <name evidence="2" type="ORF">LPTSP4_32550</name>
</gene>
<keyword evidence="3" id="KW-1185">Reference proteome</keyword>
<dbReference type="PANTHER" id="PTHR43162:SF1">
    <property type="entry name" value="PRESTALK A DIFFERENTIATION PROTEIN A"/>
    <property type="match status" value="1"/>
</dbReference>
<dbReference type="PANTHER" id="PTHR43162">
    <property type="match status" value="1"/>
</dbReference>
<protein>
    <submittedName>
        <fullName evidence="2">NADH(P)-binding protein</fullName>
    </submittedName>
</protein>
<reference evidence="2 3" key="1">
    <citation type="submission" date="2018-02" db="EMBL/GenBank/DDBJ databases">
        <title>Novel Leptospira species isolated from soil and water in Japan.</title>
        <authorList>
            <person name="Nakao R."/>
            <person name="Masuzawa T."/>
        </authorList>
    </citation>
    <scope>NUCLEOTIDE SEQUENCE [LARGE SCALE GENOMIC DNA]</scope>
    <source>
        <strain evidence="2 3">YH101</strain>
    </source>
</reference>
<dbReference type="SUPFAM" id="SSF51735">
    <property type="entry name" value="NAD(P)-binding Rossmann-fold domains"/>
    <property type="match status" value="1"/>
</dbReference>
<dbReference type="Proteomes" id="UP000245133">
    <property type="component" value="Unassembled WGS sequence"/>
</dbReference>
<dbReference type="InterPro" id="IPR036291">
    <property type="entry name" value="NAD(P)-bd_dom_sf"/>
</dbReference>
<dbReference type="InterPro" id="IPR051604">
    <property type="entry name" value="Ergot_Alk_Oxidoreductase"/>
</dbReference>
<evidence type="ECO:0000259" key="1">
    <source>
        <dbReference type="Pfam" id="PF05368"/>
    </source>
</evidence>
<dbReference type="Pfam" id="PF05368">
    <property type="entry name" value="NmrA"/>
    <property type="match status" value="1"/>
</dbReference>
<proteinExistence type="predicted"/>
<dbReference type="Gene3D" id="3.40.50.720">
    <property type="entry name" value="NAD(P)-binding Rossmann-like Domain"/>
    <property type="match status" value="1"/>
</dbReference>
<accession>A0A2P2E4A1</accession>
<evidence type="ECO:0000313" key="3">
    <source>
        <dbReference type="Proteomes" id="UP000245133"/>
    </source>
</evidence>
<comment type="caution">
    <text evidence="2">The sequence shown here is derived from an EMBL/GenBank/DDBJ whole genome shotgun (WGS) entry which is preliminary data.</text>
</comment>
<name>A0A2P2E4A1_9LEPT</name>
<dbReference type="AlphaFoldDB" id="A0A2P2E4A1"/>
<feature type="domain" description="NmrA-like" evidence="1">
    <location>
        <begin position="5"/>
        <end position="228"/>
    </location>
</feature>
<dbReference type="RefSeq" id="WP_108978025.1">
    <property type="nucleotide sequence ID" value="NZ_BFBB01000008.1"/>
</dbReference>
<dbReference type="OrthoDB" id="339107at2"/>
<dbReference type="InterPro" id="IPR008030">
    <property type="entry name" value="NmrA-like"/>
</dbReference>